<accession>C8ZHS8</accession>
<evidence type="ECO:0000313" key="3">
    <source>
        <dbReference type="Proteomes" id="UP000000286"/>
    </source>
</evidence>
<sequence>MSKLSRKSILDEDEDVEEILPKTRGDERSTWVSSSSFVSSSLIFCKCVVTVVELDVGVALLGIVGRVVPLYTVTLLEPEFLNLGGELSWCSMTNFCELFFYFFSFFFSKKRPNIDSK</sequence>
<keyword evidence="1" id="KW-0472">Membrane</keyword>
<feature type="transmembrane region" description="Helical" evidence="1">
    <location>
        <begin position="43"/>
        <end position="67"/>
    </location>
</feature>
<dbReference type="AlphaFoldDB" id="C8ZHS8"/>
<dbReference type="Proteomes" id="UP000000286">
    <property type="component" value="Chromosome XV"/>
</dbReference>
<gene>
    <name evidence="2" type="ORF">EC1118_1O4_1442g</name>
</gene>
<dbReference type="EMBL" id="FN394216">
    <property type="protein sequence ID" value="CAY86253.1"/>
    <property type="molecule type" value="Genomic_DNA"/>
</dbReference>
<evidence type="ECO:0000256" key="1">
    <source>
        <dbReference type="SAM" id="Phobius"/>
    </source>
</evidence>
<evidence type="ECO:0000313" key="2">
    <source>
        <dbReference type="EMBL" id="CAY86253.1"/>
    </source>
</evidence>
<name>C8ZHS8_YEAS8</name>
<keyword evidence="1" id="KW-0812">Transmembrane</keyword>
<protein>
    <submittedName>
        <fullName evidence="2">EC1118_1O4_1442p</fullName>
    </submittedName>
</protein>
<proteinExistence type="predicted"/>
<dbReference type="HOGENOM" id="CLU_2086672_0_0_1"/>
<reference evidence="2 3" key="1">
    <citation type="journal article" date="2009" name="Proc. Natl. Acad. Sci. U.S.A.">
        <title>Eukaryote-to-eukaryote gene transfer events revealed by the genome sequence of the wine yeast Saccharomyces cerevisiae EC1118.</title>
        <authorList>
            <person name="Novo M."/>
            <person name="Bigey F."/>
            <person name="Beyne E."/>
            <person name="Galeote V."/>
            <person name="Gavory F."/>
            <person name="Mallet S."/>
            <person name="Cambot B."/>
            <person name="Legras J.L."/>
            <person name="Wincker P."/>
            <person name="Casaregola S."/>
            <person name="Dequin S."/>
        </authorList>
    </citation>
    <scope>NUCLEOTIDE SEQUENCE [LARGE SCALE GENOMIC DNA]</scope>
    <source>
        <strain evidence="3">Lalvin EC1118 / Prise de mousse</strain>
    </source>
</reference>
<keyword evidence="1" id="KW-1133">Transmembrane helix</keyword>
<organism evidence="2 3">
    <name type="scientific">Saccharomyces cerevisiae (strain Lalvin EC1118 / Prise de mousse)</name>
    <name type="common">Baker's yeast</name>
    <dbReference type="NCBI Taxonomy" id="643680"/>
    <lineage>
        <taxon>Eukaryota</taxon>
        <taxon>Fungi</taxon>
        <taxon>Dikarya</taxon>
        <taxon>Ascomycota</taxon>
        <taxon>Saccharomycotina</taxon>
        <taxon>Saccharomycetes</taxon>
        <taxon>Saccharomycetales</taxon>
        <taxon>Saccharomycetaceae</taxon>
        <taxon>Saccharomyces</taxon>
    </lineage>
</organism>
<feature type="transmembrane region" description="Helical" evidence="1">
    <location>
        <begin position="87"/>
        <end position="107"/>
    </location>
</feature>